<dbReference type="PROSITE" id="PS01231">
    <property type="entry name" value="TRMA_2"/>
    <property type="match status" value="1"/>
</dbReference>
<dbReference type="NCBIfam" id="TIGR00479">
    <property type="entry name" value="rumA"/>
    <property type="match status" value="1"/>
</dbReference>
<evidence type="ECO:0000256" key="4">
    <source>
        <dbReference type="PROSITE-ProRule" id="PRU01024"/>
    </source>
</evidence>
<dbReference type="RefSeq" id="WP_006309155.1">
    <property type="nucleotide sequence ID" value="NZ_ARZA01000070.1"/>
</dbReference>
<dbReference type="FunFam" id="2.40.50.1070:FF:000003">
    <property type="entry name" value="23S rRNA (Uracil-5-)-methyltransferase RumA"/>
    <property type="match status" value="1"/>
</dbReference>
<dbReference type="GO" id="GO:0070475">
    <property type="term" value="P:rRNA base methylation"/>
    <property type="evidence" value="ECO:0007669"/>
    <property type="project" value="TreeGrafter"/>
</dbReference>
<dbReference type="Pfam" id="PF01938">
    <property type="entry name" value="TRAM"/>
    <property type="match status" value="1"/>
</dbReference>
<sequence>MFTIKKNDIIEAVIEDVMFPNKGIAVVDNKKVIIKNTIKGQKVKARITKKRRNKIEGKVLEVLERAAIEKEAKCEHFGACGGCSYQTIPYNEQLEFKANQVKRLLDDAGIKGYEFLGIEPSPNEYAYRNKMEFTFGDVEKGGDLALGLHKRGRFYEIVTVEGCQIVDEDFTLVLNTVLKYFRDKEIPFYHKKTHKGVLRHLVVRKAIKTGELLVNLVTSSQMELDLTELIEKLKTTELQGELKGFLHTINDSLADAVLSDETRILYGQDYITEEILGLKFKISAFSFFQTNSLGAEKLYSVVRDFAGTTKDKVIFDLYCGTGTIAQIMAPVAKKVIGIEIVEEAVEAAKENAKLNGLDNCDFIAGDVMEKVKELKDKPDLIILDPPRDGIHPKAINKIIDFDPPTFVYVSCKPTSLARDLPVFVERGYEVTKVKCVDMFPHTPHVETVVLIKRKHS</sequence>
<dbReference type="PROSITE" id="PS50926">
    <property type="entry name" value="TRAM"/>
    <property type="match status" value="1"/>
</dbReference>
<dbReference type="InterPro" id="IPR030391">
    <property type="entry name" value="MeTrfase_TrmA_CS"/>
</dbReference>
<protein>
    <submittedName>
        <fullName evidence="7">RNA methyltransferase, TrmA family</fullName>
    </submittedName>
</protein>
<name>R1AWY9_9FIRM</name>
<dbReference type="Gene3D" id="2.40.50.1070">
    <property type="match status" value="1"/>
</dbReference>
<evidence type="ECO:0000256" key="2">
    <source>
        <dbReference type="ARBA" id="ARBA00022679"/>
    </source>
</evidence>
<organism evidence="7 8">
    <name type="scientific">Caldisalinibacter kiritimatiensis</name>
    <dbReference type="NCBI Taxonomy" id="1304284"/>
    <lineage>
        <taxon>Bacteria</taxon>
        <taxon>Bacillati</taxon>
        <taxon>Bacillota</taxon>
        <taxon>Tissierellia</taxon>
        <taxon>Tissierellales</taxon>
        <taxon>Thermohalobacteraceae</taxon>
        <taxon>Caldisalinibacter</taxon>
    </lineage>
</organism>
<dbReference type="eggNOG" id="COG2265">
    <property type="taxonomic scope" value="Bacteria"/>
</dbReference>
<dbReference type="InterPro" id="IPR002792">
    <property type="entry name" value="TRAM_dom"/>
</dbReference>
<keyword evidence="2 4" id="KW-0808">Transferase</keyword>
<evidence type="ECO:0000313" key="7">
    <source>
        <dbReference type="EMBL" id="EOD01172.1"/>
    </source>
</evidence>
<dbReference type="SUPFAM" id="SSF50249">
    <property type="entry name" value="Nucleic acid-binding proteins"/>
    <property type="match status" value="1"/>
</dbReference>
<dbReference type="PANTHER" id="PTHR11061">
    <property type="entry name" value="RNA M5U METHYLTRANSFERASE"/>
    <property type="match status" value="1"/>
</dbReference>
<feature type="domain" description="TRAM" evidence="6">
    <location>
        <begin position="3"/>
        <end position="61"/>
    </location>
</feature>
<dbReference type="EMBL" id="ARZA01000070">
    <property type="protein sequence ID" value="EOD01172.1"/>
    <property type="molecule type" value="Genomic_DNA"/>
</dbReference>
<gene>
    <name evidence="7" type="ORF">L21TH_0711</name>
</gene>
<feature type="active site" evidence="5">
    <location>
        <position position="411"/>
    </location>
</feature>
<keyword evidence="3 4" id="KW-0949">S-adenosyl-L-methionine</keyword>
<dbReference type="InterPro" id="IPR012340">
    <property type="entry name" value="NA-bd_OB-fold"/>
</dbReference>
<dbReference type="AlphaFoldDB" id="R1AWY9"/>
<dbReference type="InterPro" id="IPR010280">
    <property type="entry name" value="U5_MeTrfase_fam"/>
</dbReference>
<evidence type="ECO:0000256" key="3">
    <source>
        <dbReference type="ARBA" id="ARBA00022691"/>
    </source>
</evidence>
<evidence type="ECO:0000256" key="1">
    <source>
        <dbReference type="ARBA" id="ARBA00022603"/>
    </source>
</evidence>
<reference evidence="7 8" key="1">
    <citation type="journal article" date="2015" name="Geomicrobiol. J.">
        <title>Caldisalinibacter kiritimatiensis gen. nov., sp. nov., a moderately thermohalophilic thiosulfate-reducing bacterium from a hypersaline microbial mat.</title>
        <authorList>
            <person name="Ben Hania W."/>
            <person name="Joseph M."/>
            <person name="Fiebig A."/>
            <person name="Bunk B."/>
            <person name="Klenk H.-P."/>
            <person name="Fardeau M.-L."/>
            <person name="Spring S."/>
        </authorList>
    </citation>
    <scope>NUCLEOTIDE SEQUENCE [LARGE SCALE GENOMIC DNA]</scope>
    <source>
        <strain evidence="7 8">L21-TH-D2</strain>
    </source>
</reference>
<dbReference type="Pfam" id="PF05958">
    <property type="entry name" value="tRNA_U5-meth_tr"/>
    <property type="match status" value="1"/>
</dbReference>
<evidence type="ECO:0000256" key="5">
    <source>
        <dbReference type="PROSITE-ProRule" id="PRU10015"/>
    </source>
</evidence>
<dbReference type="PATRIC" id="fig|1304284.3.peg.700"/>
<feature type="binding site" evidence="4">
    <location>
        <position position="339"/>
    </location>
    <ligand>
        <name>S-adenosyl-L-methionine</name>
        <dbReference type="ChEBI" id="CHEBI:59789"/>
    </ligand>
</feature>
<comment type="caution">
    <text evidence="7">The sequence shown here is derived from an EMBL/GenBank/DDBJ whole genome shotgun (WGS) entry which is preliminary data.</text>
</comment>
<dbReference type="CDD" id="cd02440">
    <property type="entry name" value="AdoMet_MTases"/>
    <property type="match status" value="1"/>
</dbReference>
<keyword evidence="8" id="KW-1185">Reference proteome</keyword>
<feature type="active site" description="Nucleophile" evidence="4">
    <location>
        <position position="411"/>
    </location>
</feature>
<evidence type="ECO:0000313" key="8">
    <source>
        <dbReference type="Proteomes" id="UP000013378"/>
    </source>
</evidence>
<feature type="binding site" evidence="4">
    <location>
        <position position="289"/>
    </location>
    <ligand>
        <name>S-adenosyl-L-methionine</name>
        <dbReference type="ChEBI" id="CHEBI:59789"/>
    </ligand>
</feature>
<dbReference type="SUPFAM" id="SSF53335">
    <property type="entry name" value="S-adenosyl-L-methionine-dependent methyltransferases"/>
    <property type="match status" value="1"/>
</dbReference>
<evidence type="ECO:0000259" key="6">
    <source>
        <dbReference type="PROSITE" id="PS50926"/>
    </source>
</evidence>
<dbReference type="Proteomes" id="UP000013378">
    <property type="component" value="Unassembled WGS sequence"/>
</dbReference>
<dbReference type="FunFam" id="3.40.50.150:FF:000009">
    <property type="entry name" value="23S rRNA (Uracil(1939)-C(5))-methyltransferase RlmD"/>
    <property type="match status" value="1"/>
</dbReference>
<feature type="binding site" evidence="4">
    <location>
        <position position="318"/>
    </location>
    <ligand>
        <name>S-adenosyl-L-methionine</name>
        <dbReference type="ChEBI" id="CHEBI:59789"/>
    </ligand>
</feature>
<proteinExistence type="inferred from homology"/>
<accession>R1AWY9</accession>
<dbReference type="Gene3D" id="2.40.50.140">
    <property type="entry name" value="Nucleic acid-binding proteins"/>
    <property type="match status" value="1"/>
</dbReference>
<dbReference type="InterPro" id="IPR029063">
    <property type="entry name" value="SAM-dependent_MTases_sf"/>
</dbReference>
<dbReference type="STRING" id="1304284.L21TH_0711"/>
<dbReference type="InterPro" id="IPR030390">
    <property type="entry name" value="MeTrfase_TrmA_AS"/>
</dbReference>
<dbReference type="PROSITE" id="PS51687">
    <property type="entry name" value="SAM_MT_RNA_M5U"/>
    <property type="match status" value="1"/>
</dbReference>
<dbReference type="PROSITE" id="PS01230">
    <property type="entry name" value="TRMA_1"/>
    <property type="match status" value="1"/>
</dbReference>
<dbReference type="PANTHER" id="PTHR11061:SF30">
    <property type="entry name" value="TRNA (URACIL(54)-C(5))-METHYLTRANSFERASE"/>
    <property type="match status" value="1"/>
</dbReference>
<comment type="similarity">
    <text evidence="4">Belongs to the class I-like SAM-binding methyltransferase superfamily. RNA M5U methyltransferase family.</text>
</comment>
<dbReference type="GO" id="GO:0070041">
    <property type="term" value="F:rRNA (uridine-C5-)-methyltransferase activity"/>
    <property type="evidence" value="ECO:0007669"/>
    <property type="project" value="TreeGrafter"/>
</dbReference>
<feature type="binding site" evidence="4">
    <location>
        <position position="384"/>
    </location>
    <ligand>
        <name>S-adenosyl-L-methionine</name>
        <dbReference type="ChEBI" id="CHEBI:59789"/>
    </ligand>
</feature>
<dbReference type="Gene3D" id="3.40.50.150">
    <property type="entry name" value="Vaccinia Virus protein VP39"/>
    <property type="match status" value="1"/>
</dbReference>
<keyword evidence="1 4" id="KW-0489">Methyltransferase</keyword>